<keyword evidence="6" id="KW-0961">Cell wall biogenesis/degradation</keyword>
<keyword evidence="5" id="KW-0012">Acyltransferase</keyword>
<dbReference type="InterPro" id="IPR016181">
    <property type="entry name" value="Acyl_CoA_acyltransferase"/>
</dbReference>
<dbReference type="Gene3D" id="3.40.630.30">
    <property type="match status" value="1"/>
</dbReference>
<sequence length="325" mass="37373">MFTQTSSWLKSYMAYGFDFELLLKVNPEGEILAGLGNLIVKAGPFRSYICPWGPFLKEVNDFEEALDQFLSRARELKSFLAQLNPGVFDLNSNWKKSLEGFKFQEGDILKKIYAPQHFNLIQLPEQSEQEYEKILLKSFSENAKRNIKTGLKNNLILHRVKTKEELKNAYQCFESNAAREGYPIRAWEDVEESLEDAVQKENSILFYAEIEGQIIGSIWAAKGGKMLSYIMGGVDRTEKDFKLGHLLQWKCMLEAIEQGYSQYNISVGGSDGVVRFKNSFYPTTQSTHGPFYKVLDPLKFSIFKSVFPFFERNKKLAAKILKLIR</sequence>
<evidence type="ECO:0000256" key="4">
    <source>
        <dbReference type="ARBA" id="ARBA00022984"/>
    </source>
</evidence>
<comment type="caution">
    <text evidence="8">The sequence shown here is derived from an EMBL/GenBank/DDBJ whole genome shotgun (WGS) entry which is preliminary data.</text>
</comment>
<accession>A0A4R6TBI7</accession>
<dbReference type="PROSITE" id="PS51191">
    <property type="entry name" value="FEMABX"/>
    <property type="match status" value="1"/>
</dbReference>
<name>A0A4R6TBI7_9BACT</name>
<dbReference type="PANTHER" id="PTHR36174">
    <property type="entry name" value="LIPID II:GLYCINE GLYCYLTRANSFERASE"/>
    <property type="match status" value="1"/>
</dbReference>
<evidence type="ECO:0000313" key="8">
    <source>
        <dbReference type="EMBL" id="TDQ19613.1"/>
    </source>
</evidence>
<dbReference type="InterPro" id="IPR050644">
    <property type="entry name" value="PG_Glycine_Bridge_Synth"/>
</dbReference>
<evidence type="ECO:0000256" key="1">
    <source>
        <dbReference type="ARBA" id="ARBA00009943"/>
    </source>
</evidence>
<keyword evidence="9" id="KW-1185">Reference proteome</keyword>
<dbReference type="PANTHER" id="PTHR36174:SF1">
    <property type="entry name" value="LIPID II:GLYCINE GLYCYLTRANSFERASE"/>
    <property type="match status" value="1"/>
</dbReference>
<dbReference type="EMBL" id="SNYF01000005">
    <property type="protein sequence ID" value="TDQ19613.1"/>
    <property type="molecule type" value="Genomic_DNA"/>
</dbReference>
<comment type="similarity">
    <text evidence="1">Belongs to the FemABX family.</text>
</comment>
<evidence type="ECO:0000256" key="2">
    <source>
        <dbReference type="ARBA" id="ARBA00022679"/>
    </source>
</evidence>
<feature type="domain" description="BioF2-like acetyltransferase" evidence="7">
    <location>
        <begin position="138"/>
        <end position="269"/>
    </location>
</feature>
<dbReference type="SUPFAM" id="SSF55729">
    <property type="entry name" value="Acyl-CoA N-acyltransferases (Nat)"/>
    <property type="match status" value="2"/>
</dbReference>
<proteinExistence type="inferred from homology"/>
<dbReference type="InterPro" id="IPR038740">
    <property type="entry name" value="BioF2-like_GNAT_dom"/>
</dbReference>
<dbReference type="Proteomes" id="UP000294535">
    <property type="component" value="Unassembled WGS sequence"/>
</dbReference>
<protein>
    <submittedName>
        <fullName evidence="8">Lipid II:glycine glycyltransferase (Peptidoglycan interpeptide bridge formation enzyme)</fullName>
    </submittedName>
</protein>
<keyword evidence="2 8" id="KW-0808">Transferase</keyword>
<dbReference type="GO" id="GO:0071555">
    <property type="term" value="P:cell wall organization"/>
    <property type="evidence" value="ECO:0007669"/>
    <property type="project" value="UniProtKB-KW"/>
</dbReference>
<dbReference type="GO" id="GO:0008360">
    <property type="term" value="P:regulation of cell shape"/>
    <property type="evidence" value="ECO:0007669"/>
    <property type="project" value="UniProtKB-KW"/>
</dbReference>
<dbReference type="GO" id="GO:0016755">
    <property type="term" value="F:aminoacyltransferase activity"/>
    <property type="evidence" value="ECO:0007669"/>
    <property type="project" value="InterPro"/>
</dbReference>
<evidence type="ECO:0000256" key="3">
    <source>
        <dbReference type="ARBA" id="ARBA00022960"/>
    </source>
</evidence>
<dbReference type="AlphaFoldDB" id="A0A4R6TBI7"/>
<keyword evidence="4" id="KW-0573">Peptidoglycan synthesis</keyword>
<gene>
    <name evidence="8" type="ORF">DFQ04_1437</name>
</gene>
<dbReference type="Pfam" id="PF13480">
    <property type="entry name" value="Acetyltransf_6"/>
    <property type="match status" value="1"/>
</dbReference>
<evidence type="ECO:0000313" key="9">
    <source>
        <dbReference type="Proteomes" id="UP000294535"/>
    </source>
</evidence>
<dbReference type="GO" id="GO:0009252">
    <property type="term" value="P:peptidoglycan biosynthetic process"/>
    <property type="evidence" value="ECO:0007669"/>
    <property type="project" value="UniProtKB-KW"/>
</dbReference>
<evidence type="ECO:0000256" key="5">
    <source>
        <dbReference type="ARBA" id="ARBA00023315"/>
    </source>
</evidence>
<dbReference type="InterPro" id="IPR003447">
    <property type="entry name" value="FEMABX"/>
</dbReference>
<evidence type="ECO:0000256" key="6">
    <source>
        <dbReference type="ARBA" id="ARBA00023316"/>
    </source>
</evidence>
<evidence type="ECO:0000259" key="7">
    <source>
        <dbReference type="Pfam" id="PF13480"/>
    </source>
</evidence>
<reference evidence="8 9" key="1">
    <citation type="submission" date="2019-03" db="EMBL/GenBank/DDBJ databases">
        <title>Genomic Encyclopedia of Type Strains, Phase III (KMG-III): the genomes of soil and plant-associated and newly described type strains.</title>
        <authorList>
            <person name="Whitman W."/>
        </authorList>
    </citation>
    <scope>NUCLEOTIDE SEQUENCE [LARGE SCALE GENOMIC DNA]</scope>
    <source>
        <strain evidence="8 9">CECT 8446</strain>
    </source>
</reference>
<keyword evidence="3" id="KW-0133">Cell shape</keyword>
<organism evidence="8 9">
    <name type="scientific">Algoriphagus boseongensis</name>
    <dbReference type="NCBI Taxonomy" id="1442587"/>
    <lineage>
        <taxon>Bacteria</taxon>
        <taxon>Pseudomonadati</taxon>
        <taxon>Bacteroidota</taxon>
        <taxon>Cytophagia</taxon>
        <taxon>Cytophagales</taxon>
        <taxon>Cyclobacteriaceae</taxon>
        <taxon>Algoriphagus</taxon>
    </lineage>
</organism>